<dbReference type="Pfam" id="PF17868">
    <property type="entry name" value="AAA_lid_8"/>
    <property type="match status" value="1"/>
</dbReference>
<dbReference type="InterPro" id="IPR050513">
    <property type="entry name" value="RavA_ATPases"/>
</dbReference>
<dbReference type="AlphaFoldDB" id="A0A059KRY6"/>
<dbReference type="SUPFAM" id="SSF52540">
    <property type="entry name" value="P-loop containing nucleoside triphosphate hydrolases"/>
    <property type="match status" value="1"/>
</dbReference>
<dbReference type="Proteomes" id="UP000026714">
    <property type="component" value="Unassembled WGS sequence"/>
</dbReference>
<dbReference type="CDD" id="cd00009">
    <property type="entry name" value="AAA"/>
    <property type="match status" value="1"/>
</dbReference>
<feature type="domain" description="AAA+ ATPase" evidence="1">
    <location>
        <begin position="45"/>
        <end position="183"/>
    </location>
</feature>
<dbReference type="EMBL" id="AZRA01000007">
    <property type="protein sequence ID" value="KDB54110.1"/>
    <property type="molecule type" value="Genomic_DNA"/>
</dbReference>
<dbReference type="RefSeq" id="WP_051631443.1">
    <property type="nucleotide sequence ID" value="NZ_AZRA01000007.1"/>
</dbReference>
<dbReference type="SMART" id="SM00382">
    <property type="entry name" value="AAA"/>
    <property type="match status" value="1"/>
</dbReference>
<proteinExistence type="predicted"/>
<dbReference type="InterPro" id="IPR045427">
    <property type="entry name" value="MoxR"/>
</dbReference>
<name>A0A059KRY6_9BURK</name>
<dbReference type="PANTHER" id="PTHR32204">
    <property type="entry name" value="ATPASE RAVA"/>
    <property type="match status" value="1"/>
</dbReference>
<gene>
    <name evidence="2" type="ORF">X805_03330</name>
</gene>
<accession>A0A059KRY6</accession>
<organism evidence="2 3">
    <name type="scientific">Sphaerotilus natans subsp. natans DSM 6575</name>
    <dbReference type="NCBI Taxonomy" id="1286631"/>
    <lineage>
        <taxon>Bacteria</taxon>
        <taxon>Pseudomonadati</taxon>
        <taxon>Pseudomonadota</taxon>
        <taxon>Betaproteobacteria</taxon>
        <taxon>Burkholderiales</taxon>
        <taxon>Sphaerotilaceae</taxon>
        <taxon>Sphaerotilus</taxon>
    </lineage>
</organism>
<dbReference type="InterPro" id="IPR001270">
    <property type="entry name" value="ClpA/B"/>
</dbReference>
<dbReference type="PRINTS" id="PR00300">
    <property type="entry name" value="CLPPROTEASEA"/>
</dbReference>
<reference evidence="2 3" key="1">
    <citation type="journal article" date="2014" name="FEMS Microbiol. Ecol.">
        <title>Sphaerotilus natans encrusted with nanoball-shaped Fe(III) oxide minerals formed by nitrate-reducing mixotrophic Fe(II) oxidation.</title>
        <authorList>
            <person name="Park S."/>
            <person name="Kim D.H."/>
            <person name="Lee J.H."/>
            <person name="Hur H.G."/>
        </authorList>
    </citation>
    <scope>NUCLEOTIDE SEQUENCE [LARGE SCALE GENOMIC DNA]</scope>
    <source>
        <strain evidence="2 3">DSM 6575</strain>
    </source>
</reference>
<dbReference type="PATRIC" id="fig|1286631.3.peg.328"/>
<evidence type="ECO:0000259" key="1">
    <source>
        <dbReference type="SMART" id="SM00382"/>
    </source>
</evidence>
<protein>
    <recommendedName>
        <fullName evidence="1">AAA+ ATPase domain-containing protein</fullName>
    </recommendedName>
</protein>
<dbReference type="InterPro" id="IPR003593">
    <property type="entry name" value="AAA+_ATPase"/>
</dbReference>
<dbReference type="PANTHER" id="PTHR32204:SF0">
    <property type="entry name" value="ATPASE RAVA"/>
    <property type="match status" value="1"/>
</dbReference>
<dbReference type="Gene3D" id="3.40.50.300">
    <property type="entry name" value="P-loop containing nucleotide triphosphate hydrolases"/>
    <property type="match status" value="1"/>
</dbReference>
<keyword evidence="3" id="KW-1185">Reference proteome</keyword>
<dbReference type="GO" id="GO:0005524">
    <property type="term" value="F:ATP binding"/>
    <property type="evidence" value="ECO:0007669"/>
    <property type="project" value="InterPro"/>
</dbReference>
<dbReference type="eggNOG" id="COG0714">
    <property type="taxonomic scope" value="Bacteria"/>
</dbReference>
<dbReference type="STRING" id="34103.SAMN05421778_10468"/>
<dbReference type="Pfam" id="PF20030">
    <property type="entry name" value="bpMoxR"/>
    <property type="match status" value="1"/>
</dbReference>
<comment type="caution">
    <text evidence="2">The sequence shown here is derived from an EMBL/GenBank/DDBJ whole genome shotgun (WGS) entry which is preliminary data.</text>
</comment>
<dbReference type="InterPro" id="IPR027417">
    <property type="entry name" value="P-loop_NTPase"/>
</dbReference>
<dbReference type="InterPro" id="IPR041538">
    <property type="entry name" value="RavA-like_AAA_lid"/>
</dbReference>
<evidence type="ECO:0000313" key="2">
    <source>
        <dbReference type="EMBL" id="KDB54110.1"/>
    </source>
</evidence>
<sequence length="491" mass="52998">MPASALDDRRPLPSPERLRALIDTLGDGLLERDTETRLALLAALAGEHVLLLGPPGTAKSELARRLHRAFEGAPYFERLLTRFSTPEELFGPLSLKALEEDRHERLTAGFLPEAGIAFLDEVFKANSAILNALLTLLNEREFDNGSGRVRVPLLSVVGASNEVPGDEALRAFFDRFLVRLPVAPVSEARFEALLRLDEGDNQARSLLRTPPERGLDAAEREAVRLAADRVALSDEAVEALHRLRRWLAAQQPAQALSDRRWRQLVGLMKVAAATEGRTQVDALDLWLAPQTAAPLPELAPALQDWFAHEIVGAVPQDAPWLTRAVEALERQLQLEQRAEAEETGSGESDLAGKMALARAIGGGRDADGSAGTMRLMSQALDAASRRRWSPVHVAARVAQVDETLALARPHHEAALAAAEALSARLEGRLWMPPACVAALLGAHLHTALVLQALLDRLEAVRAGFAGLPVQATAEGTEGAEAPPPAPVLLED</sequence>
<evidence type="ECO:0000313" key="3">
    <source>
        <dbReference type="Proteomes" id="UP000026714"/>
    </source>
</evidence>